<dbReference type="RefSeq" id="WP_285883833.1">
    <property type="nucleotide sequence ID" value="NZ_JARFYN010000068.1"/>
</dbReference>
<dbReference type="CDD" id="cd05284">
    <property type="entry name" value="arabinose_DH_like"/>
    <property type="match status" value="1"/>
</dbReference>
<comment type="cofactor">
    <cofactor evidence="1 7">
        <name>Zn(2+)</name>
        <dbReference type="ChEBI" id="CHEBI:29105"/>
    </cofactor>
</comment>
<evidence type="ECO:0000256" key="2">
    <source>
        <dbReference type="ARBA" id="ARBA00008072"/>
    </source>
</evidence>
<dbReference type="Gene3D" id="3.90.180.10">
    <property type="entry name" value="Medium-chain alcohol dehydrogenases, catalytic domain"/>
    <property type="match status" value="1"/>
</dbReference>
<feature type="domain" description="Enoyl reductase (ER)" evidence="9">
    <location>
        <begin position="5"/>
        <end position="344"/>
    </location>
</feature>
<keyword evidence="8" id="KW-0812">Transmembrane</keyword>
<evidence type="ECO:0000313" key="11">
    <source>
        <dbReference type="Proteomes" id="UP001172630"/>
    </source>
</evidence>
<evidence type="ECO:0000259" key="9">
    <source>
        <dbReference type="SMART" id="SM00829"/>
    </source>
</evidence>
<evidence type="ECO:0000256" key="4">
    <source>
        <dbReference type="ARBA" id="ARBA00022723"/>
    </source>
</evidence>
<dbReference type="PANTHER" id="PTHR42940">
    <property type="entry name" value="ALCOHOL DEHYDROGENASE 1-RELATED"/>
    <property type="match status" value="1"/>
</dbReference>
<dbReference type="SUPFAM" id="SSF50129">
    <property type="entry name" value="GroES-like"/>
    <property type="match status" value="1"/>
</dbReference>
<dbReference type="InterPro" id="IPR002328">
    <property type="entry name" value="ADH_Zn_CS"/>
</dbReference>
<organism evidence="10 11">
    <name type="scientific">Rhizobium calliandrae</name>
    <dbReference type="NCBI Taxonomy" id="1312182"/>
    <lineage>
        <taxon>Bacteria</taxon>
        <taxon>Pseudomonadati</taxon>
        <taxon>Pseudomonadota</taxon>
        <taxon>Alphaproteobacteria</taxon>
        <taxon>Hyphomicrobiales</taxon>
        <taxon>Rhizobiaceae</taxon>
        <taxon>Rhizobium/Agrobacterium group</taxon>
        <taxon>Rhizobium</taxon>
    </lineage>
</organism>
<name>A0ABT7KNC4_9HYPH</name>
<dbReference type="Pfam" id="PF00107">
    <property type="entry name" value="ADH_zinc_N"/>
    <property type="match status" value="1"/>
</dbReference>
<comment type="similarity">
    <text evidence="2 7">Belongs to the zinc-containing alcohol dehydrogenase family.</text>
</comment>
<dbReference type="InterPro" id="IPR036291">
    <property type="entry name" value="NAD(P)-bd_dom_sf"/>
</dbReference>
<gene>
    <name evidence="10" type="ORF">PY650_31645</name>
</gene>
<dbReference type="Gene3D" id="3.40.50.720">
    <property type="entry name" value="NAD(P)-binding Rossmann-like Domain"/>
    <property type="match status" value="1"/>
</dbReference>
<protein>
    <recommendedName>
        <fullName evidence="3">alcohol dehydrogenase</fullName>
        <ecNumber evidence="3">1.1.1.1</ecNumber>
    </recommendedName>
</protein>
<evidence type="ECO:0000256" key="6">
    <source>
        <dbReference type="ARBA" id="ARBA00023002"/>
    </source>
</evidence>
<keyword evidence="8" id="KW-1133">Transmembrane helix</keyword>
<dbReference type="Proteomes" id="UP001172630">
    <property type="component" value="Unassembled WGS sequence"/>
</dbReference>
<dbReference type="InterPro" id="IPR020843">
    <property type="entry name" value="ER"/>
</dbReference>
<proteinExistence type="inferred from homology"/>
<dbReference type="PANTHER" id="PTHR42940:SF8">
    <property type="entry name" value="VACUOLAR PROTEIN SORTING-ASSOCIATED PROTEIN 11"/>
    <property type="match status" value="1"/>
</dbReference>
<dbReference type="InterPro" id="IPR011032">
    <property type="entry name" value="GroES-like_sf"/>
</dbReference>
<keyword evidence="4 7" id="KW-0479">Metal-binding</keyword>
<sequence length="354" mass="36796">MLAYRLLKPQQPPELQDIPKPSPQSGQLLIKVGGCGLCHTDIAIMGKTKAQLDAWHANSPPFTLGHEIAGWVEQIGSGVVGFRTGEPVAVVPLWGSCGRCAPCRSGNEHICQHMAGEFGAGLGFDGGLAEYIVVPARFAVHMGELDPVLAAPLTDAGLTTYTAIKPALPMLIPGSTAVVIGIGGLGLLAVQFLRNLCAARVIAVDSNEAHLKLAQEHGADNMLRSDGTTAEQIRDITSGAGATFVLDCVGAEATLKTGVAALASQGRLTLVGAAQGTTPFGLHTMPPSAQLSTSFNGGTTNLLEVLELARLKRIQVIEECYPLSRVVEAYKDLEAGKLKGRAVCIPPGASASAQ</sequence>
<comment type="caution">
    <text evidence="10">The sequence shown here is derived from an EMBL/GenBank/DDBJ whole genome shotgun (WGS) entry which is preliminary data.</text>
</comment>
<dbReference type="SUPFAM" id="SSF51735">
    <property type="entry name" value="NAD(P)-binding Rossmann-fold domains"/>
    <property type="match status" value="1"/>
</dbReference>
<evidence type="ECO:0000256" key="3">
    <source>
        <dbReference type="ARBA" id="ARBA00013190"/>
    </source>
</evidence>
<keyword evidence="6" id="KW-0560">Oxidoreductase</keyword>
<dbReference type="Pfam" id="PF08240">
    <property type="entry name" value="ADH_N"/>
    <property type="match status" value="1"/>
</dbReference>
<evidence type="ECO:0000256" key="5">
    <source>
        <dbReference type="ARBA" id="ARBA00022833"/>
    </source>
</evidence>
<evidence type="ECO:0000256" key="1">
    <source>
        <dbReference type="ARBA" id="ARBA00001947"/>
    </source>
</evidence>
<keyword evidence="8" id="KW-0472">Membrane</keyword>
<accession>A0ABT7KNC4</accession>
<dbReference type="SMART" id="SM00829">
    <property type="entry name" value="PKS_ER"/>
    <property type="match status" value="1"/>
</dbReference>
<feature type="transmembrane region" description="Helical" evidence="8">
    <location>
        <begin position="171"/>
        <end position="193"/>
    </location>
</feature>
<dbReference type="EC" id="1.1.1.1" evidence="3"/>
<evidence type="ECO:0000256" key="7">
    <source>
        <dbReference type="RuleBase" id="RU361277"/>
    </source>
</evidence>
<dbReference type="InterPro" id="IPR013154">
    <property type="entry name" value="ADH-like_N"/>
</dbReference>
<evidence type="ECO:0000256" key="8">
    <source>
        <dbReference type="SAM" id="Phobius"/>
    </source>
</evidence>
<evidence type="ECO:0000313" key="10">
    <source>
        <dbReference type="EMBL" id="MDL2410092.1"/>
    </source>
</evidence>
<dbReference type="InterPro" id="IPR013149">
    <property type="entry name" value="ADH-like_C"/>
</dbReference>
<dbReference type="EMBL" id="JARFYN010000068">
    <property type="protein sequence ID" value="MDL2410092.1"/>
    <property type="molecule type" value="Genomic_DNA"/>
</dbReference>
<keyword evidence="11" id="KW-1185">Reference proteome</keyword>
<dbReference type="PROSITE" id="PS00059">
    <property type="entry name" value="ADH_ZINC"/>
    <property type="match status" value="1"/>
</dbReference>
<keyword evidence="5 7" id="KW-0862">Zinc</keyword>
<reference evidence="10" key="1">
    <citation type="submission" date="2023-06" db="EMBL/GenBank/DDBJ databases">
        <title>Phylogenetic Diversity of Rhizobium strains.</title>
        <authorList>
            <person name="Moura F.T."/>
            <person name="Helene L.C.F."/>
            <person name="Hungria M."/>
        </authorList>
    </citation>
    <scope>NUCLEOTIDE SEQUENCE</scope>
    <source>
        <strain evidence="10">CCGE524</strain>
    </source>
</reference>